<accession>A0A2T3JAV6</accession>
<dbReference type="Proteomes" id="UP000240987">
    <property type="component" value="Unassembled WGS sequence"/>
</dbReference>
<protein>
    <submittedName>
        <fullName evidence="1">Uncharacterized protein</fullName>
    </submittedName>
</protein>
<keyword evidence="2" id="KW-1185">Reference proteome</keyword>
<reference evidence="1 2" key="1">
    <citation type="submission" date="2018-01" db="EMBL/GenBank/DDBJ databases">
        <title>Whole genome sequencing of Histamine producing bacteria.</title>
        <authorList>
            <person name="Butler K."/>
        </authorList>
    </citation>
    <scope>NUCLEOTIDE SEQUENCE [LARGE SCALE GENOMIC DNA]</scope>
    <source>
        <strain evidence="1 2">JCM 12947</strain>
    </source>
</reference>
<name>A0A2T3JAV6_9GAMM</name>
<dbReference type="AlphaFoldDB" id="A0A2T3JAV6"/>
<dbReference type="EMBL" id="PYMJ01000025">
    <property type="protein sequence ID" value="PSU46000.1"/>
    <property type="molecule type" value="Genomic_DNA"/>
</dbReference>
<organism evidence="1 2">
    <name type="scientific">Photobacterium frigidiphilum</name>
    <dbReference type="NCBI Taxonomy" id="264736"/>
    <lineage>
        <taxon>Bacteria</taxon>
        <taxon>Pseudomonadati</taxon>
        <taxon>Pseudomonadota</taxon>
        <taxon>Gammaproteobacteria</taxon>
        <taxon>Vibrionales</taxon>
        <taxon>Vibrionaceae</taxon>
        <taxon>Photobacterium</taxon>
    </lineage>
</organism>
<evidence type="ECO:0000313" key="2">
    <source>
        <dbReference type="Proteomes" id="UP000240987"/>
    </source>
</evidence>
<proteinExistence type="predicted"/>
<gene>
    <name evidence="1" type="ORF">C9J12_20260</name>
</gene>
<sequence length="60" mass="6906">MDRYWSFAVINMAMSRMPFDFRLPETKTGSTMLPVFTLWYKLLAKSAVLMPQSSLVNTNA</sequence>
<evidence type="ECO:0000313" key="1">
    <source>
        <dbReference type="EMBL" id="PSU46000.1"/>
    </source>
</evidence>
<comment type="caution">
    <text evidence="1">The sequence shown here is derived from an EMBL/GenBank/DDBJ whole genome shotgun (WGS) entry which is preliminary data.</text>
</comment>